<evidence type="ECO:0000313" key="4">
    <source>
        <dbReference type="Proteomes" id="UP000247498"/>
    </source>
</evidence>
<evidence type="ECO:0008006" key="5">
    <source>
        <dbReference type="Google" id="ProtNLM"/>
    </source>
</evidence>
<dbReference type="SUPFAM" id="SSF52058">
    <property type="entry name" value="L domain-like"/>
    <property type="match status" value="1"/>
</dbReference>
<comment type="caution">
    <text evidence="3">The sequence shown here is derived from an EMBL/GenBank/DDBJ whole genome shotgun (WGS) entry which is preliminary data.</text>
</comment>
<feature type="compositionally biased region" description="Low complexity" evidence="2">
    <location>
        <begin position="24"/>
        <end position="34"/>
    </location>
</feature>
<keyword evidence="4" id="KW-1185">Reference proteome</keyword>
<comment type="subcellular location">
    <subcellularLocation>
        <location evidence="1">Cytoplasm</location>
        <location evidence="1">Cytoskeleton</location>
        <location evidence="1">Cilium axoneme</location>
    </subcellularLocation>
</comment>
<dbReference type="GO" id="GO:0005930">
    <property type="term" value="C:axoneme"/>
    <property type="evidence" value="ECO:0007669"/>
    <property type="project" value="UniProtKB-SubCell"/>
</dbReference>
<feature type="region of interest" description="Disordered" evidence="2">
    <location>
        <begin position="1"/>
        <end position="34"/>
    </location>
</feature>
<dbReference type="EMBL" id="BDRX01000035">
    <property type="protein sequence ID" value="GBF92884.1"/>
    <property type="molecule type" value="Genomic_DNA"/>
</dbReference>
<reference evidence="3 4" key="1">
    <citation type="journal article" date="2018" name="Sci. Rep.">
        <title>Raphidocelis subcapitata (=Pseudokirchneriella subcapitata) provides an insight into genome evolution and environmental adaptations in the Sphaeropleales.</title>
        <authorList>
            <person name="Suzuki S."/>
            <person name="Yamaguchi H."/>
            <person name="Nakajima N."/>
            <person name="Kawachi M."/>
        </authorList>
    </citation>
    <scope>NUCLEOTIDE SEQUENCE [LARGE SCALE GENOMIC DNA]</scope>
    <source>
        <strain evidence="3 4">NIES-35</strain>
    </source>
</reference>
<protein>
    <recommendedName>
        <fullName evidence="5">F-box domain-containing protein</fullName>
    </recommendedName>
</protein>
<dbReference type="InterPro" id="IPR032675">
    <property type="entry name" value="LRR_dom_sf"/>
</dbReference>
<dbReference type="AlphaFoldDB" id="A0A2V0NZ22"/>
<evidence type="ECO:0000256" key="2">
    <source>
        <dbReference type="SAM" id="MobiDB-lite"/>
    </source>
</evidence>
<proteinExistence type="predicted"/>
<dbReference type="Proteomes" id="UP000247498">
    <property type="component" value="Unassembled WGS sequence"/>
</dbReference>
<dbReference type="OrthoDB" id="541129at2759"/>
<sequence>MRDQAKKPRGRAAKAPQNAPPATPDAAAPRGTPAITTALRKNVRQRRSGVPNAAAQQEELLPPELLQLVGGTLMAADLASASLVCRLWSRSLRGGVSSLTTHLLADAASNDAKARSLASALPHLARLHVNFGARCDAAAIAPFFSSLRKMQRLRELRITSWVPYAPQKGSAPLGCYAPLELGGITSLVIDGAALSANDMLSVINGAATATGLVSMSLLPNTWPYLTQLDPFQVPAWLQPAQPGTTFTGTPRMPSSSAATLLLCKLPNLGHLVIANEAGNQAGFFSELQRLSCLSSLDLLTGAPVQSKSLQILSSLTSLTELRLQPALNAASESLEEHALLGLTQLRRLGVRLARRPAEPLCRDLCALTRRRAPALIELELSKCVWSAEASACIAAMTSLTRLRLERLECVRPARASASASRAAMSVDLQPLMALRGMRCFEVVAATGSVAGVLQGIGKLWSAWAPTLEDVRLVDLSVAELDPWSTLPALGQCGALTSLRLLLREPMAPALGVIDIGSLPASLRQLALRHAVLTAGPATETRMKALESVSLRQCTVVRPDAEPQPLGAWGPETWWHAALLRALPALRSVELVGMPHLRDEDFAGIGALTALTSLLVCASGTIEVTHASLQAISGLTRLRQLRWHVGDVTDLLPDVAALKGLSSLVSLHLPSYLHGQFSRWSAYNALPPLCDVHVEMPLP</sequence>
<evidence type="ECO:0000313" key="3">
    <source>
        <dbReference type="EMBL" id="GBF92884.1"/>
    </source>
</evidence>
<organism evidence="3 4">
    <name type="scientific">Raphidocelis subcapitata</name>
    <dbReference type="NCBI Taxonomy" id="307507"/>
    <lineage>
        <taxon>Eukaryota</taxon>
        <taxon>Viridiplantae</taxon>
        <taxon>Chlorophyta</taxon>
        <taxon>core chlorophytes</taxon>
        <taxon>Chlorophyceae</taxon>
        <taxon>CS clade</taxon>
        <taxon>Sphaeropleales</taxon>
        <taxon>Selenastraceae</taxon>
        <taxon>Raphidocelis</taxon>
    </lineage>
</organism>
<evidence type="ECO:0000256" key="1">
    <source>
        <dbReference type="ARBA" id="ARBA00004430"/>
    </source>
</evidence>
<gene>
    <name evidence="3" type="ORF">Rsub_05503</name>
</gene>
<dbReference type="Gene3D" id="3.80.10.10">
    <property type="entry name" value="Ribonuclease Inhibitor"/>
    <property type="match status" value="1"/>
</dbReference>
<name>A0A2V0NZ22_9CHLO</name>
<dbReference type="InParanoid" id="A0A2V0NZ22"/>
<accession>A0A2V0NZ22</accession>